<keyword evidence="3" id="KW-1185">Reference proteome</keyword>
<evidence type="ECO:0000313" key="2">
    <source>
        <dbReference type="EMBL" id="MCG2613398.1"/>
    </source>
</evidence>
<accession>A0ABS9KM55</accession>
<evidence type="ECO:0000256" key="1">
    <source>
        <dbReference type="SAM" id="SignalP"/>
    </source>
</evidence>
<feature type="chain" id="PRO_5047214057" evidence="1">
    <location>
        <begin position="20"/>
        <end position="127"/>
    </location>
</feature>
<name>A0ABS9KM55_9BACT</name>
<dbReference type="Proteomes" id="UP001165367">
    <property type="component" value="Unassembled WGS sequence"/>
</dbReference>
<dbReference type="RefSeq" id="WP_237868627.1">
    <property type="nucleotide sequence ID" value="NZ_JAKLTR010000002.1"/>
</dbReference>
<sequence length="127" mass="14239">MMKKIALFALLLASLSLHAQKQQWKPFHEFRNLIDQTYETAAKGQLQPAKDSAIVLTAKAKELQASAIPPGYDARTLKSLLKKLVKDTEALQSGVRKSKDDTDIKTLITQVNATFQQIQAKCNDQLW</sequence>
<reference evidence="2" key="1">
    <citation type="submission" date="2022-01" db="EMBL/GenBank/DDBJ databases">
        <authorList>
            <person name="Jo J.-H."/>
            <person name="Im W.-T."/>
        </authorList>
    </citation>
    <scope>NUCLEOTIDE SEQUENCE</scope>
    <source>
        <strain evidence="2">NA20</strain>
    </source>
</reference>
<feature type="signal peptide" evidence="1">
    <location>
        <begin position="1"/>
        <end position="19"/>
    </location>
</feature>
<dbReference type="EMBL" id="JAKLTR010000002">
    <property type="protein sequence ID" value="MCG2613398.1"/>
    <property type="molecule type" value="Genomic_DNA"/>
</dbReference>
<gene>
    <name evidence="2" type="ORF">LZZ85_03865</name>
</gene>
<comment type="caution">
    <text evidence="2">The sequence shown here is derived from an EMBL/GenBank/DDBJ whole genome shotgun (WGS) entry which is preliminary data.</text>
</comment>
<keyword evidence="1" id="KW-0732">Signal</keyword>
<evidence type="ECO:0000313" key="3">
    <source>
        <dbReference type="Proteomes" id="UP001165367"/>
    </source>
</evidence>
<protein>
    <submittedName>
        <fullName evidence="2">Uncharacterized protein</fullName>
    </submittedName>
</protein>
<proteinExistence type="predicted"/>
<organism evidence="2 3">
    <name type="scientific">Terrimonas ginsenosidimutans</name>
    <dbReference type="NCBI Taxonomy" id="2908004"/>
    <lineage>
        <taxon>Bacteria</taxon>
        <taxon>Pseudomonadati</taxon>
        <taxon>Bacteroidota</taxon>
        <taxon>Chitinophagia</taxon>
        <taxon>Chitinophagales</taxon>
        <taxon>Chitinophagaceae</taxon>
        <taxon>Terrimonas</taxon>
    </lineage>
</organism>